<dbReference type="Proteomes" id="UP000663848">
    <property type="component" value="Unassembled WGS sequence"/>
</dbReference>
<evidence type="ECO:0000313" key="1">
    <source>
        <dbReference type="EMBL" id="CAF5150459.1"/>
    </source>
</evidence>
<organism evidence="1 2">
    <name type="scientific">Rotaria socialis</name>
    <dbReference type="NCBI Taxonomy" id="392032"/>
    <lineage>
        <taxon>Eukaryota</taxon>
        <taxon>Metazoa</taxon>
        <taxon>Spiralia</taxon>
        <taxon>Gnathifera</taxon>
        <taxon>Rotifera</taxon>
        <taxon>Eurotatoria</taxon>
        <taxon>Bdelloidea</taxon>
        <taxon>Philodinida</taxon>
        <taxon>Philodinidae</taxon>
        <taxon>Rotaria</taxon>
    </lineage>
</organism>
<comment type="caution">
    <text evidence="1">The sequence shown here is derived from an EMBL/GenBank/DDBJ whole genome shotgun (WGS) entry which is preliminary data.</text>
</comment>
<name>A0A822GRC0_9BILA</name>
<dbReference type="AlphaFoldDB" id="A0A822GRC0"/>
<reference evidence="1" key="1">
    <citation type="submission" date="2021-02" db="EMBL/GenBank/DDBJ databases">
        <authorList>
            <person name="Nowell W R."/>
        </authorList>
    </citation>
    <scope>NUCLEOTIDE SEQUENCE</scope>
</reference>
<protein>
    <submittedName>
        <fullName evidence="1">Uncharacterized protein</fullName>
    </submittedName>
</protein>
<dbReference type="EMBL" id="CAJOBR010098992">
    <property type="protein sequence ID" value="CAF5150459.1"/>
    <property type="molecule type" value="Genomic_DNA"/>
</dbReference>
<accession>A0A822GRC0</accession>
<feature type="non-terminal residue" evidence="1">
    <location>
        <position position="1"/>
    </location>
</feature>
<evidence type="ECO:0000313" key="2">
    <source>
        <dbReference type="Proteomes" id="UP000663848"/>
    </source>
</evidence>
<proteinExistence type="predicted"/>
<sequence>PPSTFIARTSSTPNLTRIPLNVTLARPSQFLSQQQQQQQQPQDPSAR</sequence>
<gene>
    <name evidence="1" type="ORF">QYT958_LOCUS48495</name>
</gene>